<keyword evidence="1" id="KW-0472">Membrane</keyword>
<dbReference type="GeneID" id="117646298"/>
<organism evidence="3">
    <name type="scientific">Thrips palmi</name>
    <name type="common">Melon thrips</name>
    <dbReference type="NCBI Taxonomy" id="161013"/>
    <lineage>
        <taxon>Eukaryota</taxon>
        <taxon>Metazoa</taxon>
        <taxon>Ecdysozoa</taxon>
        <taxon>Arthropoda</taxon>
        <taxon>Hexapoda</taxon>
        <taxon>Insecta</taxon>
        <taxon>Pterygota</taxon>
        <taxon>Neoptera</taxon>
        <taxon>Paraneoptera</taxon>
        <taxon>Thysanoptera</taxon>
        <taxon>Terebrantia</taxon>
        <taxon>Thripoidea</taxon>
        <taxon>Thripidae</taxon>
        <taxon>Thrips</taxon>
    </lineage>
</organism>
<name>A0A6P8YZF4_THRPL</name>
<accession>A0A6P8YZF4</accession>
<proteinExistence type="predicted"/>
<evidence type="ECO:0000313" key="2">
    <source>
        <dbReference type="Proteomes" id="UP000515158"/>
    </source>
</evidence>
<dbReference type="InParanoid" id="A0A6P8YZF4"/>
<keyword evidence="1" id="KW-0812">Transmembrane</keyword>
<reference evidence="3" key="1">
    <citation type="submission" date="2025-08" db="UniProtKB">
        <authorList>
            <consortium name="RefSeq"/>
        </authorList>
    </citation>
    <scope>IDENTIFICATION</scope>
    <source>
        <tissue evidence="3">Total insect</tissue>
    </source>
</reference>
<feature type="transmembrane region" description="Helical" evidence="1">
    <location>
        <begin position="116"/>
        <end position="133"/>
    </location>
</feature>
<gene>
    <name evidence="3" type="primary">LOC117646298</name>
</gene>
<dbReference type="KEGG" id="tpal:117646298"/>
<keyword evidence="2" id="KW-1185">Reference proteome</keyword>
<dbReference type="Proteomes" id="UP000515158">
    <property type="component" value="Unplaced"/>
</dbReference>
<evidence type="ECO:0000256" key="1">
    <source>
        <dbReference type="SAM" id="Phobius"/>
    </source>
</evidence>
<evidence type="ECO:0000313" key="3">
    <source>
        <dbReference type="RefSeq" id="XP_034243050.1"/>
    </source>
</evidence>
<feature type="transmembrane region" description="Helical" evidence="1">
    <location>
        <begin position="22"/>
        <end position="42"/>
    </location>
</feature>
<dbReference type="AlphaFoldDB" id="A0A6P8YZF4"/>
<feature type="transmembrane region" description="Helical" evidence="1">
    <location>
        <begin position="140"/>
        <end position="164"/>
    </location>
</feature>
<feature type="transmembrane region" description="Helical" evidence="1">
    <location>
        <begin position="71"/>
        <end position="96"/>
    </location>
</feature>
<keyword evidence="1" id="KW-1133">Transmembrane helix</keyword>
<protein>
    <submittedName>
        <fullName evidence="3">Uncharacterized protein LOC117646298</fullName>
    </submittedName>
</protein>
<sequence length="200" mass="21361">MPESKNAARVVGTCEAPPAPALSFRVLAFALLGLVVNAHGAWRGRRDWVLRYDGSFTRTPMQRTQRQGEPGLTVTLGLGAVHGCASAAACLLVLAACFTAKRWLSVPALLLTASDLLADVSDAVVATVLLLSYSGLAPALVYAFVATLVIALELFLWLGVLWWYEQGLAVHVKQLERRLAGRQPPSTASSVSSITTFTDL</sequence>
<dbReference type="RefSeq" id="XP_034243050.1">
    <property type="nucleotide sequence ID" value="XM_034387159.1"/>
</dbReference>